<dbReference type="InterPro" id="IPR027417">
    <property type="entry name" value="P-loop_NTPase"/>
</dbReference>
<evidence type="ECO:0000313" key="7">
    <source>
        <dbReference type="Proteomes" id="UP000054636"/>
    </source>
</evidence>
<proteinExistence type="predicted"/>
<dbReference type="SMART" id="SM00382">
    <property type="entry name" value="AAA"/>
    <property type="match status" value="1"/>
</dbReference>
<dbReference type="InterPro" id="IPR003439">
    <property type="entry name" value="ABC_transporter-like_ATP-bd"/>
</dbReference>
<feature type="region of interest" description="Disordered" evidence="4">
    <location>
        <begin position="1"/>
        <end position="43"/>
    </location>
</feature>
<keyword evidence="2" id="KW-0547">Nucleotide-binding</keyword>
<accession>A0A0W8CE72</accession>
<sequence>MVARIAQQASKGKDDKKKQVAAAKKKKMERIGNERNDKGTALNGAATGKASILHCLTVVFVGRNGAGKTTLMKILNRVIKPDAGKVQYFHGARVGTLMQHHVEDLKRLESRNLTALELLMKSISKEENSPEVLLANNGNSNGGTTSLETKVRVHLNKFGISGETAVSVPLGGLSGGQLVRVGLAWVTFPNPPHVLLLDEPTNHLDMTTIQVFGEALPKYQGAVVLISHDIHFLNILTREQGGKRLNESDSDGDKDESHPLLPARVFEVRKSKGSCLSIN</sequence>
<reference evidence="6 7" key="1">
    <citation type="submission" date="2015-11" db="EMBL/GenBank/DDBJ databases">
        <title>Genomes and virulence difference between two physiological races of Phytophthora nicotianae.</title>
        <authorList>
            <person name="Liu H."/>
            <person name="Ma X."/>
            <person name="Yu H."/>
            <person name="Fang D."/>
            <person name="Li Y."/>
            <person name="Wang X."/>
            <person name="Wang W."/>
            <person name="Dong Y."/>
            <person name="Xiao B."/>
        </authorList>
    </citation>
    <scope>NUCLEOTIDE SEQUENCE [LARGE SCALE GENOMIC DNA]</scope>
    <source>
        <strain evidence="7">race 1</strain>
    </source>
</reference>
<keyword evidence="3" id="KW-0067">ATP-binding</keyword>
<comment type="caution">
    <text evidence="6">The sequence shown here is derived from an EMBL/GenBank/DDBJ whole genome shotgun (WGS) entry which is preliminary data.</text>
</comment>
<feature type="compositionally biased region" description="Basic and acidic residues" evidence="4">
    <location>
        <begin position="29"/>
        <end position="38"/>
    </location>
</feature>
<protein>
    <recommendedName>
        <fullName evidence="5">ABC transporter domain-containing protein</fullName>
    </recommendedName>
</protein>
<dbReference type="GO" id="GO:0005524">
    <property type="term" value="F:ATP binding"/>
    <property type="evidence" value="ECO:0007669"/>
    <property type="project" value="UniProtKB-KW"/>
</dbReference>
<evidence type="ECO:0000259" key="5">
    <source>
        <dbReference type="PROSITE" id="PS50893"/>
    </source>
</evidence>
<dbReference type="AlphaFoldDB" id="A0A0W8CE72"/>
<dbReference type="GO" id="GO:0016887">
    <property type="term" value="F:ATP hydrolysis activity"/>
    <property type="evidence" value="ECO:0007669"/>
    <property type="project" value="InterPro"/>
</dbReference>
<dbReference type="Proteomes" id="UP000054636">
    <property type="component" value="Unassembled WGS sequence"/>
</dbReference>
<dbReference type="PANTHER" id="PTHR19211:SF14">
    <property type="entry name" value="ATP-BINDING CASSETTE SUB-FAMILY F MEMBER 1"/>
    <property type="match status" value="1"/>
</dbReference>
<evidence type="ECO:0000256" key="3">
    <source>
        <dbReference type="ARBA" id="ARBA00022840"/>
    </source>
</evidence>
<feature type="compositionally biased region" description="Low complexity" evidence="4">
    <location>
        <begin position="1"/>
        <end position="10"/>
    </location>
</feature>
<evidence type="ECO:0000256" key="4">
    <source>
        <dbReference type="SAM" id="MobiDB-lite"/>
    </source>
</evidence>
<feature type="domain" description="ABC transporter" evidence="5">
    <location>
        <begin position="20"/>
        <end position="270"/>
    </location>
</feature>
<keyword evidence="1" id="KW-0677">Repeat</keyword>
<dbReference type="InterPro" id="IPR050611">
    <property type="entry name" value="ABCF"/>
</dbReference>
<name>A0A0W8CE72_PHYNI</name>
<dbReference type="Pfam" id="PF00005">
    <property type="entry name" value="ABC_tran"/>
    <property type="match status" value="1"/>
</dbReference>
<evidence type="ECO:0000256" key="2">
    <source>
        <dbReference type="ARBA" id="ARBA00022741"/>
    </source>
</evidence>
<dbReference type="PROSITE" id="PS50893">
    <property type="entry name" value="ABC_TRANSPORTER_2"/>
    <property type="match status" value="1"/>
</dbReference>
<gene>
    <name evidence="6" type="ORF">AM588_10000376</name>
</gene>
<evidence type="ECO:0000256" key="1">
    <source>
        <dbReference type="ARBA" id="ARBA00022737"/>
    </source>
</evidence>
<dbReference type="EMBL" id="LNFP01002881">
    <property type="protein sequence ID" value="KUF82385.1"/>
    <property type="molecule type" value="Genomic_DNA"/>
</dbReference>
<dbReference type="PANTHER" id="PTHR19211">
    <property type="entry name" value="ATP-BINDING TRANSPORT PROTEIN-RELATED"/>
    <property type="match status" value="1"/>
</dbReference>
<dbReference type="Gene3D" id="3.40.50.300">
    <property type="entry name" value="P-loop containing nucleotide triphosphate hydrolases"/>
    <property type="match status" value="1"/>
</dbReference>
<organism evidence="6 7">
    <name type="scientific">Phytophthora nicotianae</name>
    <name type="common">Potato buckeye rot agent</name>
    <name type="synonym">Phytophthora parasitica</name>
    <dbReference type="NCBI Taxonomy" id="4792"/>
    <lineage>
        <taxon>Eukaryota</taxon>
        <taxon>Sar</taxon>
        <taxon>Stramenopiles</taxon>
        <taxon>Oomycota</taxon>
        <taxon>Peronosporomycetes</taxon>
        <taxon>Peronosporales</taxon>
        <taxon>Peronosporaceae</taxon>
        <taxon>Phytophthora</taxon>
    </lineage>
</organism>
<dbReference type="InterPro" id="IPR003593">
    <property type="entry name" value="AAA+_ATPase"/>
</dbReference>
<evidence type="ECO:0000313" key="6">
    <source>
        <dbReference type="EMBL" id="KUF82385.1"/>
    </source>
</evidence>
<dbReference type="SUPFAM" id="SSF52540">
    <property type="entry name" value="P-loop containing nucleoside triphosphate hydrolases"/>
    <property type="match status" value="1"/>
</dbReference>